<name>A0A2N1E3E9_PSEFL</name>
<dbReference type="Proteomes" id="UP000233564">
    <property type="component" value="Unassembled WGS sequence"/>
</dbReference>
<accession>A0A2N1E3E9</accession>
<dbReference type="EMBL" id="NVXX01000023">
    <property type="protein sequence ID" value="PKH19029.1"/>
    <property type="molecule type" value="Genomic_DNA"/>
</dbReference>
<sequence>MQIKNHGTSRRSADFCKRLTTIEQVDVDGAGTYDEVRHKLDDCLAPFTDNQHLTQFYLKERNLGYDSSI</sequence>
<comment type="caution">
    <text evidence="1">The sequence shown here is derived from an EMBL/GenBank/DDBJ whole genome shotgun (WGS) entry which is preliminary data.</text>
</comment>
<dbReference type="AlphaFoldDB" id="A0A2N1E3E9"/>
<evidence type="ECO:0000313" key="1">
    <source>
        <dbReference type="EMBL" id="PKH19029.1"/>
    </source>
</evidence>
<gene>
    <name evidence="1" type="ORF">CIB54_16840</name>
</gene>
<organism evidence="1 2">
    <name type="scientific">Pseudomonas fluorescens</name>
    <dbReference type="NCBI Taxonomy" id="294"/>
    <lineage>
        <taxon>Bacteria</taxon>
        <taxon>Pseudomonadati</taxon>
        <taxon>Pseudomonadota</taxon>
        <taxon>Gammaproteobacteria</taxon>
        <taxon>Pseudomonadales</taxon>
        <taxon>Pseudomonadaceae</taxon>
        <taxon>Pseudomonas</taxon>
    </lineage>
</organism>
<reference evidence="1 2" key="1">
    <citation type="submission" date="2017-08" db="EMBL/GenBank/DDBJ databases">
        <authorList>
            <person name="de Groot N.N."/>
        </authorList>
    </citation>
    <scope>NUCLEOTIDE SEQUENCE [LARGE SCALE GENOMIC DNA]</scope>
    <source>
        <strain evidence="1 2">PfR 37</strain>
    </source>
</reference>
<protein>
    <submittedName>
        <fullName evidence="1">Uncharacterized protein</fullName>
    </submittedName>
</protein>
<proteinExistence type="predicted"/>
<evidence type="ECO:0000313" key="2">
    <source>
        <dbReference type="Proteomes" id="UP000233564"/>
    </source>
</evidence>